<dbReference type="Proteomes" id="UP000024635">
    <property type="component" value="Unassembled WGS sequence"/>
</dbReference>
<sequence>MYHQIILTRFATMQLLVIFLFYSSVLVSQNYAGTTCTVTKIIHLKQDPEKCSALDLNTYLDDDLATDPNLFDFIKNIGVYDTFLLRGSNLRSLTNLDVIKLRDGSQVIITENKDLRKIPKFDWKAGDKVLFTVAENHNLDTTELLKAIKAKKVKGARVQRPFACGDRRRKSEHCRIIEGILVLEDPRNLNLPKLEEVYGRVILSGSNLEKLPHMPKLKKIEWMDNKKLPAITIENNPNLKSIAELANIENIVLGRGRMNVVIRNNPKLCIEPENMQKSFVKKYAAHVRECGSHPSLRRSNFKQAAFHDTPGPLNSDTNQNNIFTTKQMRSRKPVIITTLEFQAISIKHRAVSSTSSSPGKSGKGVRRSVDVYNYRCTTFTLCHANLTRTHRW</sequence>
<dbReference type="SUPFAM" id="SSF52058">
    <property type="entry name" value="L domain-like"/>
    <property type="match status" value="1"/>
</dbReference>
<dbReference type="Pfam" id="PF01030">
    <property type="entry name" value="Recep_L_domain"/>
    <property type="match status" value="1"/>
</dbReference>
<organism evidence="3 4">
    <name type="scientific">Ancylostoma ceylanicum</name>
    <dbReference type="NCBI Taxonomy" id="53326"/>
    <lineage>
        <taxon>Eukaryota</taxon>
        <taxon>Metazoa</taxon>
        <taxon>Ecdysozoa</taxon>
        <taxon>Nematoda</taxon>
        <taxon>Chromadorea</taxon>
        <taxon>Rhabditida</taxon>
        <taxon>Rhabditina</taxon>
        <taxon>Rhabditomorpha</taxon>
        <taxon>Strongyloidea</taxon>
        <taxon>Ancylostomatidae</taxon>
        <taxon>Ancylostomatinae</taxon>
        <taxon>Ancylostoma</taxon>
    </lineage>
</organism>
<keyword evidence="1" id="KW-0732">Signal</keyword>
<dbReference type="EMBL" id="JARK01001610">
    <property type="protein sequence ID" value="EYB86698.1"/>
    <property type="molecule type" value="Genomic_DNA"/>
</dbReference>
<evidence type="ECO:0000313" key="4">
    <source>
        <dbReference type="Proteomes" id="UP000024635"/>
    </source>
</evidence>
<name>A0A016S7U6_9BILA</name>
<proteinExistence type="predicted"/>
<dbReference type="Gene3D" id="3.80.20.20">
    <property type="entry name" value="Receptor L-domain"/>
    <property type="match status" value="1"/>
</dbReference>
<evidence type="ECO:0000313" key="3">
    <source>
        <dbReference type="EMBL" id="EYB86698.1"/>
    </source>
</evidence>
<evidence type="ECO:0000259" key="2">
    <source>
        <dbReference type="Pfam" id="PF01030"/>
    </source>
</evidence>
<dbReference type="AlphaFoldDB" id="A0A016S7U6"/>
<gene>
    <name evidence="3" type="primary">Acey_s0274.g1006</name>
    <name evidence="3" type="ORF">Y032_0274g1006</name>
</gene>
<dbReference type="OrthoDB" id="5857590at2759"/>
<evidence type="ECO:0000256" key="1">
    <source>
        <dbReference type="SAM" id="SignalP"/>
    </source>
</evidence>
<dbReference type="InterPro" id="IPR000494">
    <property type="entry name" value="Rcpt_L-dom"/>
</dbReference>
<dbReference type="PANTHER" id="PTHR21662">
    <property type="entry name" value="RECEPTOR PROTEIN-TYROSINE KINASE"/>
    <property type="match status" value="1"/>
</dbReference>
<dbReference type="InterPro" id="IPR053079">
    <property type="entry name" value="SPS2_domain"/>
</dbReference>
<comment type="caution">
    <text evidence="3">The sequence shown here is derived from an EMBL/GenBank/DDBJ whole genome shotgun (WGS) entry which is preliminary data.</text>
</comment>
<dbReference type="InterPro" id="IPR036941">
    <property type="entry name" value="Rcpt_L-dom_sf"/>
</dbReference>
<reference evidence="4" key="1">
    <citation type="journal article" date="2015" name="Nat. Genet.">
        <title>The genome and transcriptome of the zoonotic hookworm Ancylostoma ceylanicum identify infection-specific gene families.</title>
        <authorList>
            <person name="Schwarz E.M."/>
            <person name="Hu Y."/>
            <person name="Antoshechkin I."/>
            <person name="Miller M.M."/>
            <person name="Sternberg P.W."/>
            <person name="Aroian R.V."/>
        </authorList>
    </citation>
    <scope>NUCLEOTIDE SEQUENCE</scope>
    <source>
        <strain evidence="4">HY135</strain>
    </source>
</reference>
<keyword evidence="4" id="KW-1185">Reference proteome</keyword>
<dbReference type="PANTHER" id="PTHR21662:SF33">
    <property type="entry name" value="RECEPTOR L-DOMAIN DOMAIN-CONTAINING PROTEIN"/>
    <property type="match status" value="1"/>
</dbReference>
<protein>
    <recommendedName>
        <fullName evidence="2">Receptor L-domain domain-containing protein</fullName>
    </recommendedName>
</protein>
<feature type="signal peptide" evidence="1">
    <location>
        <begin position="1"/>
        <end position="27"/>
    </location>
</feature>
<feature type="domain" description="Receptor L-domain" evidence="2">
    <location>
        <begin position="173"/>
        <end position="276"/>
    </location>
</feature>
<accession>A0A016S7U6</accession>
<feature type="chain" id="PRO_5001486132" description="Receptor L-domain domain-containing protein" evidence="1">
    <location>
        <begin position="28"/>
        <end position="392"/>
    </location>
</feature>